<keyword evidence="2" id="KW-0436">Ligase</keyword>
<dbReference type="SUPFAM" id="SSF55326">
    <property type="entry name" value="PurM N-terminal domain-like"/>
    <property type="match status" value="2"/>
</dbReference>
<dbReference type="GO" id="GO:0046872">
    <property type="term" value="F:metal ion binding"/>
    <property type="evidence" value="ECO:0007669"/>
    <property type="project" value="UniProtKB-KW"/>
</dbReference>
<dbReference type="InterPro" id="IPR016188">
    <property type="entry name" value="PurM-like_N"/>
</dbReference>
<feature type="domain" description="PurM-like C-terminal" evidence="9">
    <location>
        <begin position="434"/>
        <end position="587"/>
    </location>
</feature>
<evidence type="ECO:0008006" key="12">
    <source>
        <dbReference type="Google" id="ProtNLM"/>
    </source>
</evidence>
<evidence type="ECO:0000256" key="1">
    <source>
        <dbReference type="ARBA" id="ARBA00022490"/>
    </source>
</evidence>
<proteinExistence type="inferred from homology"/>
<dbReference type="InterPro" id="IPR010074">
    <property type="entry name" value="PRibForGlyAmidine_synth_PurL"/>
</dbReference>
<accession>A0A381THN3</accession>
<dbReference type="InterPro" id="IPR036604">
    <property type="entry name" value="PurS-like_sf"/>
</dbReference>
<evidence type="ECO:0000256" key="4">
    <source>
        <dbReference type="ARBA" id="ARBA00022741"/>
    </source>
</evidence>
<evidence type="ECO:0000256" key="6">
    <source>
        <dbReference type="ARBA" id="ARBA00022840"/>
    </source>
</evidence>
<evidence type="ECO:0000256" key="2">
    <source>
        <dbReference type="ARBA" id="ARBA00022598"/>
    </source>
</evidence>
<evidence type="ECO:0000256" key="7">
    <source>
        <dbReference type="ARBA" id="ARBA00022842"/>
    </source>
</evidence>
<dbReference type="AlphaFoldDB" id="A0A381THN3"/>
<dbReference type="Pfam" id="PF02769">
    <property type="entry name" value="AIRS_C"/>
    <property type="match status" value="2"/>
</dbReference>
<sequence>MPSQIQILNAHLTGKEKSLITLFSRKKLANLKIAEVYNISKNLNKGKFAKATKLLCNPISQLQIHAKNIKTILKEYGKFKWVIEVSYLPGVTDNVGHTAEEMIKENIKNISTSFSVGSSLLFFLDTKDNKIIEAIAAEESNPLIHQISFFRFSEYVKILQSNKKINFSVKLPKKTYIKKNINLEVSDEVIALIGKQGILEKNKSRRGTLGLDVESLRAIQKYFSKKKRQPTDVEIETLAQTWSEHCKHKIFSSSIDEIKKGIFNIYIRGATQKIIRKRNDKFCVSLFSDNAGAIGFNDEWLVCHKVETHNTPSALDPFGGAITGIVGVNRDCLGFGKGAKPIANTYAFYFSYPHKKYDLFRQKNKKNPMFSSRLIAKGVISGVRVGGNCSGIPTPQGTIYFHDDYAGKPLVFCGTVGLIPRKIKGKLSHIKQAQPGDHILMVGGRVGKDGIHGATFSSEKLDPNSPVTAVQIGDPITQKKFSDVIIRELRQQDLYSSITDNGAGGLSSSVGEMAKESGGFIVDLEKVPLKYKGLYPWEIWISESQERMTLAVHSKNVKKVISIFNKRGVEATSIGKFTKNKRAIVRYNNKDVMNMEMAFLHEGYPKLKLSTQKTKNVFIKKSKIKKHNYKIELLNLLASPNLCSKEFISTQYDHEVQATSIIKPLQGKGRVFSDATAIKPLFTSKKSIALSQAAFPRYANLDAYKMAACSIDTALRNLIVLGVDINKVALLDNFCWCSPEEKERLYQLKRAAEACHDYALAYLTPFISGKDSMYNDFVGFNGKNKKIKISIPPTLLISSIGIVKSFEDLTSISPSSNDLIYLIGETKEELGGSEYGNMYGYDNTYVPKVDSKKALQKYKTFSKANKRKLISSAISVHMGGLGVALSKMAIASQSGLQINLSKINSFGSSNTLFSESQSRILISIKPSNKKTFEKLFANLPLTKIGKCISNKILSVNLSENDSIEVSIDEITKAYKNNIKQL</sequence>
<evidence type="ECO:0000259" key="8">
    <source>
        <dbReference type="Pfam" id="PF00586"/>
    </source>
</evidence>
<dbReference type="PANTHER" id="PTHR43555:SF1">
    <property type="entry name" value="PHOSPHORIBOSYLFORMYLGLYCINAMIDINE SYNTHASE SUBUNIT PURL"/>
    <property type="match status" value="1"/>
</dbReference>
<dbReference type="Gene3D" id="3.90.650.10">
    <property type="entry name" value="PurM-like C-terminal domain"/>
    <property type="match status" value="2"/>
</dbReference>
<dbReference type="CDD" id="cd02203">
    <property type="entry name" value="PurL_repeat1"/>
    <property type="match status" value="1"/>
</dbReference>
<dbReference type="InterPro" id="IPR036921">
    <property type="entry name" value="PurM-like_N_sf"/>
</dbReference>
<evidence type="ECO:0000313" key="11">
    <source>
        <dbReference type="EMBL" id="SVA14287.1"/>
    </source>
</evidence>
<dbReference type="InterPro" id="IPR041609">
    <property type="entry name" value="PurL_linker"/>
</dbReference>
<protein>
    <recommendedName>
        <fullName evidence="12">PurM-like C-terminal domain-containing protein</fullName>
    </recommendedName>
</protein>
<feature type="domain" description="PurM-like C-terminal" evidence="9">
    <location>
        <begin position="817"/>
        <end position="953"/>
    </location>
</feature>
<dbReference type="GO" id="GO:0006189">
    <property type="term" value="P:'de novo' IMP biosynthetic process"/>
    <property type="evidence" value="ECO:0007669"/>
    <property type="project" value="InterPro"/>
</dbReference>
<dbReference type="Pfam" id="PF18072">
    <property type="entry name" value="FGAR-AT_linker"/>
    <property type="match status" value="1"/>
</dbReference>
<evidence type="ECO:0000256" key="3">
    <source>
        <dbReference type="ARBA" id="ARBA00022723"/>
    </source>
</evidence>
<keyword evidence="7" id="KW-0460">Magnesium</keyword>
<evidence type="ECO:0000256" key="5">
    <source>
        <dbReference type="ARBA" id="ARBA00022755"/>
    </source>
</evidence>
<dbReference type="SUPFAM" id="SSF56042">
    <property type="entry name" value="PurM C-terminal domain-like"/>
    <property type="match status" value="2"/>
</dbReference>
<dbReference type="NCBIfam" id="TIGR01736">
    <property type="entry name" value="FGAM_synth_II"/>
    <property type="match status" value="1"/>
</dbReference>
<evidence type="ECO:0000259" key="9">
    <source>
        <dbReference type="Pfam" id="PF02769"/>
    </source>
</evidence>
<feature type="domain" description="PurM-like N-terminal" evidence="8">
    <location>
        <begin position="289"/>
        <end position="419"/>
    </location>
</feature>
<dbReference type="Gene3D" id="3.30.1280.10">
    <property type="entry name" value="Phosphoribosylformylglycinamidine synthase subunit PurS"/>
    <property type="match status" value="1"/>
</dbReference>
<feature type="domain" description="PurM-like N-terminal" evidence="8">
    <location>
        <begin position="674"/>
        <end position="773"/>
    </location>
</feature>
<evidence type="ECO:0000259" key="10">
    <source>
        <dbReference type="Pfam" id="PF18072"/>
    </source>
</evidence>
<dbReference type="HAMAP" id="MF_00420">
    <property type="entry name" value="PurL_2"/>
    <property type="match status" value="1"/>
</dbReference>
<keyword evidence="3" id="KW-0479">Metal-binding</keyword>
<dbReference type="Gene3D" id="3.30.1330.10">
    <property type="entry name" value="PurM-like, N-terminal domain"/>
    <property type="match status" value="2"/>
</dbReference>
<dbReference type="Pfam" id="PF00586">
    <property type="entry name" value="AIRS"/>
    <property type="match status" value="2"/>
</dbReference>
<organism evidence="11">
    <name type="scientific">marine metagenome</name>
    <dbReference type="NCBI Taxonomy" id="408172"/>
    <lineage>
        <taxon>unclassified sequences</taxon>
        <taxon>metagenomes</taxon>
        <taxon>ecological metagenomes</taxon>
    </lineage>
</organism>
<dbReference type="GO" id="GO:0005524">
    <property type="term" value="F:ATP binding"/>
    <property type="evidence" value="ECO:0007669"/>
    <property type="project" value="UniProtKB-KW"/>
</dbReference>
<gene>
    <name evidence="11" type="ORF">METZ01_LOCUS67141</name>
</gene>
<feature type="domain" description="Phosphoribosylformylglycinamidine synthase linker" evidence="10">
    <location>
        <begin position="203"/>
        <end position="249"/>
    </location>
</feature>
<dbReference type="GO" id="GO:0004642">
    <property type="term" value="F:phosphoribosylformylglycinamidine synthase activity"/>
    <property type="evidence" value="ECO:0007669"/>
    <property type="project" value="InterPro"/>
</dbReference>
<keyword evidence="6" id="KW-0067">ATP-binding</keyword>
<keyword evidence="5" id="KW-0658">Purine biosynthesis</keyword>
<name>A0A381THN3_9ZZZZ</name>
<dbReference type="PANTHER" id="PTHR43555">
    <property type="entry name" value="PHOSPHORIBOSYLFORMYLGLYCINAMIDINE SYNTHASE SUBUNIT PURL"/>
    <property type="match status" value="1"/>
</dbReference>
<keyword evidence="1" id="KW-0963">Cytoplasm</keyword>
<dbReference type="CDD" id="cd02204">
    <property type="entry name" value="PurL_repeat2"/>
    <property type="match status" value="1"/>
</dbReference>
<keyword evidence="4" id="KW-0547">Nucleotide-binding</keyword>
<dbReference type="EMBL" id="UINC01004432">
    <property type="protein sequence ID" value="SVA14287.1"/>
    <property type="molecule type" value="Genomic_DNA"/>
</dbReference>
<dbReference type="InterPro" id="IPR036676">
    <property type="entry name" value="PurM-like_C_sf"/>
</dbReference>
<reference evidence="11" key="1">
    <citation type="submission" date="2018-05" db="EMBL/GenBank/DDBJ databases">
        <authorList>
            <person name="Lanie J.A."/>
            <person name="Ng W.-L."/>
            <person name="Kazmierczak K.M."/>
            <person name="Andrzejewski T.M."/>
            <person name="Davidsen T.M."/>
            <person name="Wayne K.J."/>
            <person name="Tettelin H."/>
            <person name="Glass J.I."/>
            <person name="Rusch D."/>
            <person name="Podicherti R."/>
            <person name="Tsui H.-C.T."/>
            <person name="Winkler M.E."/>
        </authorList>
    </citation>
    <scope>NUCLEOTIDE SEQUENCE</scope>
</reference>
<dbReference type="InterPro" id="IPR010918">
    <property type="entry name" value="PurM-like_C_dom"/>
</dbReference>